<accession>A0ABW8TLF5</accession>
<protein>
    <submittedName>
        <fullName evidence="2">STAS-like domain-containing protein</fullName>
    </submittedName>
</protein>
<evidence type="ECO:0000313" key="3">
    <source>
        <dbReference type="Proteomes" id="UP001623592"/>
    </source>
</evidence>
<dbReference type="Proteomes" id="UP001623592">
    <property type="component" value="Unassembled WGS sequence"/>
</dbReference>
<dbReference type="InterPro" id="IPR025474">
    <property type="entry name" value="DUF4325"/>
</dbReference>
<proteinExistence type="predicted"/>
<dbReference type="RefSeq" id="WP_406789713.1">
    <property type="nucleotide sequence ID" value="NZ_JBJIAA010000024.1"/>
</dbReference>
<name>A0ABW8TLF5_9CLOT</name>
<reference evidence="2 3" key="1">
    <citation type="submission" date="2024-11" db="EMBL/GenBank/DDBJ databases">
        <authorList>
            <person name="Heng Y.C."/>
            <person name="Lim A.C.H."/>
            <person name="Lee J.K.Y."/>
            <person name="Kittelmann S."/>
        </authorList>
    </citation>
    <scope>NUCLEOTIDE SEQUENCE [LARGE SCALE GENOMIC DNA]</scope>
    <source>
        <strain evidence="2 3">WILCCON 0114</strain>
    </source>
</reference>
<dbReference type="EMBL" id="JBJIAA010000024">
    <property type="protein sequence ID" value="MFL0253051.1"/>
    <property type="molecule type" value="Genomic_DNA"/>
</dbReference>
<evidence type="ECO:0000259" key="1">
    <source>
        <dbReference type="Pfam" id="PF14213"/>
    </source>
</evidence>
<evidence type="ECO:0000313" key="2">
    <source>
        <dbReference type="EMBL" id="MFL0253051.1"/>
    </source>
</evidence>
<organism evidence="2 3">
    <name type="scientific">Clostridium neuense</name>
    <dbReference type="NCBI Taxonomy" id="1728934"/>
    <lineage>
        <taxon>Bacteria</taxon>
        <taxon>Bacillati</taxon>
        <taxon>Bacillota</taxon>
        <taxon>Clostridia</taxon>
        <taxon>Eubacteriales</taxon>
        <taxon>Clostridiaceae</taxon>
        <taxon>Clostridium</taxon>
    </lineage>
</organism>
<sequence>MEKKIIIKNLIGNKFQCQDAILLKSELLANLNNNVILDFSGIDYVPTTFFYNLFSELLYINDRKDILNHIKVENLPNIDDYNKVVYGTASLVS</sequence>
<keyword evidence="3" id="KW-1185">Reference proteome</keyword>
<gene>
    <name evidence="2" type="ORF">ACJDT4_21830</name>
</gene>
<comment type="caution">
    <text evidence="2">The sequence shown here is derived from an EMBL/GenBank/DDBJ whole genome shotgun (WGS) entry which is preliminary data.</text>
</comment>
<feature type="domain" description="DUF4325" evidence="1">
    <location>
        <begin position="19"/>
        <end position="77"/>
    </location>
</feature>
<dbReference type="Pfam" id="PF14213">
    <property type="entry name" value="DUF4325"/>
    <property type="match status" value="1"/>
</dbReference>